<dbReference type="InterPro" id="IPR039422">
    <property type="entry name" value="MarR/SlyA-like"/>
</dbReference>
<dbReference type="GO" id="GO:0003677">
    <property type="term" value="F:DNA binding"/>
    <property type="evidence" value="ECO:0007669"/>
    <property type="project" value="UniProtKB-KW"/>
</dbReference>
<dbReference type="PANTHER" id="PTHR33164">
    <property type="entry name" value="TRANSCRIPTIONAL REGULATOR, MARR FAMILY"/>
    <property type="match status" value="1"/>
</dbReference>
<dbReference type="Gene3D" id="1.10.10.10">
    <property type="entry name" value="Winged helix-like DNA-binding domain superfamily/Winged helix DNA-binding domain"/>
    <property type="match status" value="1"/>
</dbReference>
<dbReference type="Proteomes" id="UP000199385">
    <property type="component" value="Chromosome I"/>
</dbReference>
<dbReference type="PROSITE" id="PS50995">
    <property type="entry name" value="HTH_MARR_2"/>
    <property type="match status" value="1"/>
</dbReference>
<evidence type="ECO:0000256" key="1">
    <source>
        <dbReference type="SAM" id="MobiDB-lite"/>
    </source>
</evidence>
<dbReference type="Pfam" id="PF12802">
    <property type="entry name" value="MarR_2"/>
    <property type="match status" value="1"/>
</dbReference>
<dbReference type="PRINTS" id="PR00598">
    <property type="entry name" value="HTHMARR"/>
</dbReference>
<gene>
    <name evidence="3" type="ORF">GA0070611_3696</name>
</gene>
<dbReference type="SUPFAM" id="SSF46785">
    <property type="entry name" value="Winged helix' DNA-binding domain"/>
    <property type="match status" value="1"/>
</dbReference>
<protein>
    <submittedName>
        <fullName evidence="3">DNA-binding transcriptional regulator, MarR family</fullName>
    </submittedName>
</protein>
<dbReference type="PANTHER" id="PTHR33164:SF104">
    <property type="entry name" value="TRANSCRIPTIONAL REGULATORY PROTEIN"/>
    <property type="match status" value="1"/>
</dbReference>
<name>A0A1A8ZTY0_9ACTN</name>
<feature type="region of interest" description="Disordered" evidence="1">
    <location>
        <begin position="166"/>
        <end position="207"/>
    </location>
</feature>
<evidence type="ECO:0000313" key="3">
    <source>
        <dbReference type="EMBL" id="SBT47366.1"/>
    </source>
</evidence>
<evidence type="ECO:0000313" key="4">
    <source>
        <dbReference type="Proteomes" id="UP000199385"/>
    </source>
</evidence>
<keyword evidence="3" id="KW-0238">DNA-binding</keyword>
<dbReference type="SMART" id="SM00347">
    <property type="entry name" value="HTH_MARR"/>
    <property type="match status" value="1"/>
</dbReference>
<accession>A0A1A8ZTY0</accession>
<evidence type="ECO:0000259" key="2">
    <source>
        <dbReference type="PROSITE" id="PS50995"/>
    </source>
</evidence>
<sequence length="207" mass="22291">MRHNPGVAADEVDAIVEQWRRERAGLRPEPMAVFGRIYRLARLVGDRQERVYAGWGIGRGEFDVLAALRRSGAPYTLAPKALSATLMLTSGGMTGRLDRLERSGLVRRAPDPADRRALRVSLTPAGLRVVEESVEAGLAVQRRILDALPADDQRRLGDLLRALLAAAEADTPDQPGPDSSGPDRPGPETAGPDGVEGPGRVGRPRRA</sequence>
<organism evidence="3 4">
    <name type="scientific">Micromonospora auratinigra</name>
    <dbReference type="NCBI Taxonomy" id="261654"/>
    <lineage>
        <taxon>Bacteria</taxon>
        <taxon>Bacillati</taxon>
        <taxon>Actinomycetota</taxon>
        <taxon>Actinomycetes</taxon>
        <taxon>Micromonosporales</taxon>
        <taxon>Micromonosporaceae</taxon>
        <taxon>Micromonospora</taxon>
    </lineage>
</organism>
<dbReference type="STRING" id="261654.GA0070611_3696"/>
<dbReference type="InterPro" id="IPR036390">
    <property type="entry name" value="WH_DNA-bd_sf"/>
</dbReference>
<feature type="domain" description="HTH marR-type" evidence="2">
    <location>
        <begin position="30"/>
        <end position="165"/>
    </location>
</feature>
<dbReference type="InterPro" id="IPR036388">
    <property type="entry name" value="WH-like_DNA-bd_sf"/>
</dbReference>
<feature type="compositionally biased region" description="Low complexity" evidence="1">
    <location>
        <begin position="166"/>
        <end position="183"/>
    </location>
</feature>
<dbReference type="AlphaFoldDB" id="A0A1A8ZTY0"/>
<dbReference type="InterPro" id="IPR000835">
    <property type="entry name" value="HTH_MarR-typ"/>
</dbReference>
<reference evidence="4" key="1">
    <citation type="submission" date="2016-06" db="EMBL/GenBank/DDBJ databases">
        <authorList>
            <person name="Varghese N."/>
            <person name="Submissions Spin"/>
        </authorList>
    </citation>
    <scope>NUCLEOTIDE SEQUENCE [LARGE SCALE GENOMIC DNA]</scope>
    <source>
        <strain evidence="4">DSM 44815</strain>
    </source>
</reference>
<dbReference type="PATRIC" id="fig|261654.4.peg.3756"/>
<keyword evidence="4" id="KW-1185">Reference proteome</keyword>
<dbReference type="GO" id="GO:0003700">
    <property type="term" value="F:DNA-binding transcription factor activity"/>
    <property type="evidence" value="ECO:0007669"/>
    <property type="project" value="InterPro"/>
</dbReference>
<dbReference type="EMBL" id="LT594323">
    <property type="protein sequence ID" value="SBT47366.1"/>
    <property type="molecule type" value="Genomic_DNA"/>
</dbReference>
<proteinExistence type="predicted"/>
<dbReference type="GO" id="GO:0006950">
    <property type="term" value="P:response to stress"/>
    <property type="evidence" value="ECO:0007669"/>
    <property type="project" value="TreeGrafter"/>
</dbReference>